<dbReference type="InterPro" id="IPR050756">
    <property type="entry name" value="CSN3"/>
</dbReference>
<dbReference type="PROSITE" id="PS50250">
    <property type="entry name" value="PCI"/>
    <property type="match status" value="1"/>
</dbReference>
<protein>
    <recommendedName>
        <fullName evidence="4">COP9 signalosome complex subunit 3</fullName>
    </recommendedName>
</protein>
<gene>
    <name evidence="10" type="ORF">NMOB1V02_LOCUS771</name>
</gene>
<evidence type="ECO:0000256" key="5">
    <source>
        <dbReference type="ARBA" id="ARBA00022490"/>
    </source>
</evidence>
<comment type="similarity">
    <text evidence="3">Belongs to the CSN3 family.</text>
</comment>
<dbReference type="GO" id="GO:0005737">
    <property type="term" value="C:cytoplasm"/>
    <property type="evidence" value="ECO:0007669"/>
    <property type="project" value="UniProtKB-SubCell"/>
</dbReference>
<name>A0A7R9BCV3_9CRUS</name>
<reference evidence="10" key="1">
    <citation type="submission" date="2020-11" db="EMBL/GenBank/DDBJ databases">
        <authorList>
            <person name="Tran Van P."/>
        </authorList>
    </citation>
    <scope>NUCLEOTIDE SEQUENCE</scope>
</reference>
<dbReference type="SMART" id="SM00088">
    <property type="entry name" value="PINT"/>
    <property type="match status" value="1"/>
</dbReference>
<dbReference type="PANTHER" id="PTHR10758">
    <property type="entry name" value="26S PROTEASOME NON-ATPASE REGULATORY SUBUNIT 3/COP9 SIGNALOSOME COMPLEX SUBUNIT 3"/>
    <property type="match status" value="1"/>
</dbReference>
<evidence type="ECO:0000256" key="4">
    <source>
        <dbReference type="ARBA" id="ARBA00014878"/>
    </source>
</evidence>
<evidence type="ECO:0000256" key="8">
    <source>
        <dbReference type="SAM" id="MobiDB-lite"/>
    </source>
</evidence>
<dbReference type="EMBL" id="CAJPEX010000070">
    <property type="protein sequence ID" value="CAG0913006.1"/>
    <property type="molecule type" value="Genomic_DNA"/>
</dbReference>
<dbReference type="GO" id="GO:0006511">
    <property type="term" value="P:ubiquitin-dependent protein catabolic process"/>
    <property type="evidence" value="ECO:0007669"/>
    <property type="project" value="TreeGrafter"/>
</dbReference>
<dbReference type="AlphaFoldDB" id="A0A7R9BCV3"/>
<evidence type="ECO:0000313" key="10">
    <source>
        <dbReference type="EMBL" id="CAD7272854.1"/>
    </source>
</evidence>
<dbReference type="GO" id="GO:0008180">
    <property type="term" value="C:COP9 signalosome"/>
    <property type="evidence" value="ECO:0007669"/>
    <property type="project" value="UniProtKB-KW"/>
</dbReference>
<evidence type="ECO:0000256" key="6">
    <source>
        <dbReference type="ARBA" id="ARBA00022790"/>
    </source>
</evidence>
<dbReference type="InterPro" id="IPR055089">
    <property type="entry name" value="COP9_N"/>
</dbReference>
<keyword evidence="6" id="KW-0736">Signalosome</keyword>
<comment type="subcellular location">
    <subcellularLocation>
        <location evidence="2">Cytoplasm</location>
    </subcellularLocation>
    <subcellularLocation>
        <location evidence="1">Nucleus</location>
    </subcellularLocation>
</comment>
<dbReference type="Pfam" id="PF22788">
    <property type="entry name" value="COP9_hel_rpt"/>
    <property type="match status" value="1"/>
</dbReference>
<dbReference type="SUPFAM" id="SSF46785">
    <property type="entry name" value="Winged helix' DNA-binding domain"/>
    <property type="match status" value="1"/>
</dbReference>
<evidence type="ECO:0000313" key="11">
    <source>
        <dbReference type="Proteomes" id="UP000678499"/>
    </source>
</evidence>
<dbReference type="InterPro" id="IPR000717">
    <property type="entry name" value="PCI_dom"/>
</dbReference>
<accession>A0A7R9BCV3</accession>
<proteinExistence type="inferred from homology"/>
<dbReference type="InterPro" id="IPR036390">
    <property type="entry name" value="WH_DNA-bd_sf"/>
</dbReference>
<feature type="domain" description="PCI" evidence="9">
    <location>
        <begin position="183"/>
        <end position="352"/>
    </location>
</feature>
<dbReference type="EMBL" id="OA882107">
    <property type="protein sequence ID" value="CAD7272854.1"/>
    <property type="molecule type" value="Genomic_DNA"/>
</dbReference>
<feature type="region of interest" description="Disordered" evidence="8">
    <location>
        <begin position="409"/>
        <end position="436"/>
    </location>
</feature>
<keyword evidence="7" id="KW-0539">Nucleus</keyword>
<evidence type="ECO:0000256" key="7">
    <source>
        <dbReference type="ARBA" id="ARBA00023242"/>
    </source>
</evidence>
<dbReference type="Proteomes" id="UP000678499">
    <property type="component" value="Unassembled WGS sequence"/>
</dbReference>
<evidence type="ECO:0000256" key="3">
    <source>
        <dbReference type="ARBA" id="ARBA00007084"/>
    </source>
</evidence>
<organism evidence="10">
    <name type="scientific">Notodromas monacha</name>
    <dbReference type="NCBI Taxonomy" id="399045"/>
    <lineage>
        <taxon>Eukaryota</taxon>
        <taxon>Metazoa</taxon>
        <taxon>Ecdysozoa</taxon>
        <taxon>Arthropoda</taxon>
        <taxon>Crustacea</taxon>
        <taxon>Oligostraca</taxon>
        <taxon>Ostracoda</taxon>
        <taxon>Podocopa</taxon>
        <taxon>Podocopida</taxon>
        <taxon>Cypridocopina</taxon>
        <taxon>Cypridoidea</taxon>
        <taxon>Cyprididae</taxon>
        <taxon>Notodromas</taxon>
    </lineage>
</organism>
<evidence type="ECO:0000256" key="2">
    <source>
        <dbReference type="ARBA" id="ARBA00004496"/>
    </source>
</evidence>
<dbReference type="OrthoDB" id="29061at2759"/>
<dbReference type="Pfam" id="PF01399">
    <property type="entry name" value="PCI"/>
    <property type="match status" value="1"/>
</dbReference>
<feature type="region of interest" description="Disordered" evidence="8">
    <location>
        <begin position="487"/>
        <end position="507"/>
    </location>
</feature>
<evidence type="ECO:0000259" key="9">
    <source>
        <dbReference type="PROSITE" id="PS50250"/>
    </source>
</evidence>
<sequence>MISGNLKQLTEYLGKSADLLSKHQLQLDSVLQTLDLQQHSLGILAILLVKFNSVAVTSDAFEPLFVQFHEFILGCNGEQIRFAADSFAELCHLCTEALTERRKPAMGIPAMKEALIKLQSKESQLTSIHSDLLRLCLLARNSTAPLHLLEIDIDDINRENGQMDPKYVLLYYYYGGMIYATRKNWENALFMLSMCITTPAMAVSHIMLEAYKKHMLISLIHMKKIVPLPKYTSGVVNRFFKHLALPYHDLATAFSHNDSIEFEQVMARHSDAFVRDQNMGLVKQCLSSLHRKNIQRLTMTFMTLSLEDMANRVKLSGPQEAERYVLEMIEDGDIYATIHPDDGMVEFQTNPENYESMSVLEQLKAAMEASMHLENKVQKMSDELSVNPDVKCDMADSELKRALTSFDDDFGNHRETSKNRVSTSSAGKGTVRVPRQAQRKAICSLVEDLRKSREKEEKKKKLAHKRLKALDRGIRVLKPDFVAKVISTEPPTKQPSIKPKERGTSTFTDEDFEKFEEEYFVPGKF</sequence>
<keyword evidence="11" id="KW-1185">Reference proteome</keyword>
<dbReference type="PANTHER" id="PTHR10758:SF1">
    <property type="entry name" value="COP9 SIGNALOSOME COMPLEX SUBUNIT 3"/>
    <property type="match status" value="1"/>
</dbReference>
<dbReference type="FunFam" id="1.10.10.10:FF:000354">
    <property type="entry name" value="COP9 signalosome complex subunit 3"/>
    <property type="match status" value="1"/>
</dbReference>
<dbReference type="Gene3D" id="1.25.40.570">
    <property type="match status" value="1"/>
</dbReference>
<keyword evidence="5" id="KW-0963">Cytoplasm</keyword>
<evidence type="ECO:0000256" key="1">
    <source>
        <dbReference type="ARBA" id="ARBA00004123"/>
    </source>
</evidence>